<feature type="non-terminal residue" evidence="2">
    <location>
        <position position="302"/>
    </location>
</feature>
<evidence type="ECO:0000313" key="2">
    <source>
        <dbReference type="EMBL" id="KIJ14451.1"/>
    </source>
</evidence>
<name>A0A0C9U5G7_PAXIN</name>
<proteinExistence type="predicted"/>
<reference evidence="3" key="2">
    <citation type="submission" date="2015-01" db="EMBL/GenBank/DDBJ databases">
        <title>Evolutionary Origins and Diversification of the Mycorrhizal Mutualists.</title>
        <authorList>
            <consortium name="DOE Joint Genome Institute"/>
            <consortium name="Mycorrhizal Genomics Consortium"/>
            <person name="Kohler A."/>
            <person name="Kuo A."/>
            <person name="Nagy L.G."/>
            <person name="Floudas D."/>
            <person name="Copeland A."/>
            <person name="Barry K.W."/>
            <person name="Cichocki N."/>
            <person name="Veneault-Fourrey C."/>
            <person name="LaButti K."/>
            <person name="Lindquist E.A."/>
            <person name="Lipzen A."/>
            <person name="Lundell T."/>
            <person name="Morin E."/>
            <person name="Murat C."/>
            <person name="Riley R."/>
            <person name="Ohm R."/>
            <person name="Sun H."/>
            <person name="Tunlid A."/>
            <person name="Henrissat B."/>
            <person name="Grigoriev I.V."/>
            <person name="Hibbett D.S."/>
            <person name="Martin F."/>
        </authorList>
    </citation>
    <scope>NUCLEOTIDE SEQUENCE [LARGE SCALE GENOMIC DNA]</scope>
    <source>
        <strain evidence="3">ATCC 200175</strain>
    </source>
</reference>
<organism evidence="2 3">
    <name type="scientific">Paxillus involutus ATCC 200175</name>
    <dbReference type="NCBI Taxonomy" id="664439"/>
    <lineage>
        <taxon>Eukaryota</taxon>
        <taxon>Fungi</taxon>
        <taxon>Dikarya</taxon>
        <taxon>Basidiomycota</taxon>
        <taxon>Agaricomycotina</taxon>
        <taxon>Agaricomycetes</taxon>
        <taxon>Agaricomycetidae</taxon>
        <taxon>Boletales</taxon>
        <taxon>Paxilineae</taxon>
        <taxon>Paxillaceae</taxon>
        <taxon>Paxillus</taxon>
    </lineage>
</organism>
<keyword evidence="3" id="KW-1185">Reference proteome</keyword>
<reference evidence="2 3" key="1">
    <citation type="submission" date="2014-06" db="EMBL/GenBank/DDBJ databases">
        <authorList>
            <consortium name="DOE Joint Genome Institute"/>
            <person name="Kuo A."/>
            <person name="Kohler A."/>
            <person name="Nagy L.G."/>
            <person name="Floudas D."/>
            <person name="Copeland A."/>
            <person name="Barry K.W."/>
            <person name="Cichocki N."/>
            <person name="Veneault-Fourrey C."/>
            <person name="LaButti K."/>
            <person name="Lindquist E.A."/>
            <person name="Lipzen A."/>
            <person name="Lundell T."/>
            <person name="Morin E."/>
            <person name="Murat C."/>
            <person name="Sun H."/>
            <person name="Tunlid A."/>
            <person name="Henrissat B."/>
            <person name="Grigoriev I.V."/>
            <person name="Hibbett D.S."/>
            <person name="Martin F."/>
            <person name="Nordberg H.P."/>
            <person name="Cantor M.N."/>
            <person name="Hua S.X."/>
        </authorList>
    </citation>
    <scope>NUCLEOTIDE SEQUENCE [LARGE SCALE GENOMIC DNA]</scope>
    <source>
        <strain evidence="2 3">ATCC 200175</strain>
    </source>
</reference>
<accession>A0A0C9U5G7</accession>
<gene>
    <name evidence="2" type="ORF">PAXINDRAFT_135081</name>
</gene>
<dbReference type="HOGENOM" id="CLU_1079948_0_0_1"/>
<sequence length="302" mass="33842">MLGRHTLDQVDELLDVPKLPSTRCLQPPPPRIDISSCVSTKAALHERTNMAVNPNHPISPHISAKSIYTPNTCLTLGRPNPTTNRPKRSLSMCGSSREITRSNRRYSIAEQALASALNRSEQERSPQELQIRALQQASVALSARAQESRERAAKLKLSLAERDTDPDTYVALQQERWMEEQRHLAADRDVGMLTQRIAGLKADRGNAQEEVENRAFPPALNNEARRGANLARFWDYSPTKTSFHLNLKCKLALYQSASRRMTMSDVSPLRLRPSSVTPPLRRLTTKHARPASMAGEPFNPVK</sequence>
<dbReference type="Proteomes" id="UP000053647">
    <property type="component" value="Unassembled WGS sequence"/>
</dbReference>
<dbReference type="OrthoDB" id="3254613at2759"/>
<evidence type="ECO:0000313" key="3">
    <source>
        <dbReference type="Proteomes" id="UP000053647"/>
    </source>
</evidence>
<dbReference type="AlphaFoldDB" id="A0A0C9U5G7"/>
<feature type="region of interest" description="Disordered" evidence="1">
    <location>
        <begin position="76"/>
        <end position="96"/>
    </location>
</feature>
<feature type="region of interest" description="Disordered" evidence="1">
    <location>
        <begin position="263"/>
        <end position="302"/>
    </location>
</feature>
<dbReference type="EMBL" id="KN819343">
    <property type="protein sequence ID" value="KIJ14451.1"/>
    <property type="molecule type" value="Genomic_DNA"/>
</dbReference>
<protein>
    <submittedName>
        <fullName evidence="2">Uncharacterized protein</fullName>
    </submittedName>
</protein>
<evidence type="ECO:0000256" key="1">
    <source>
        <dbReference type="SAM" id="MobiDB-lite"/>
    </source>
</evidence>